<evidence type="ECO:0008006" key="6">
    <source>
        <dbReference type="Google" id="ProtNLM"/>
    </source>
</evidence>
<reference evidence="3" key="1">
    <citation type="submission" date="2009-11" db="EMBL/GenBank/DDBJ databases">
        <authorList>
            <consortium name="The Broad Institute Genome Sequencing Platform"/>
            <person name="Ward D."/>
            <person name="Feldgarden M."/>
            <person name="Earl A."/>
            <person name="Young S.K."/>
            <person name="Zeng Q."/>
            <person name="Koehrsen M."/>
            <person name="Alvarado L."/>
            <person name="Berlin A."/>
            <person name="Bochicchio J."/>
            <person name="Borenstein D."/>
            <person name="Chapman S.B."/>
            <person name="Chen Z."/>
            <person name="Engels R."/>
            <person name="Freedman E."/>
            <person name="Gellesch M."/>
            <person name="Goldberg J."/>
            <person name="Griggs A."/>
            <person name="Gujja S."/>
            <person name="Heilman E."/>
            <person name="Heiman D."/>
            <person name="Hepburn T."/>
            <person name="Howarth C."/>
            <person name="Jen D."/>
            <person name="Larson L."/>
            <person name="Lewis B."/>
            <person name="Mehta T."/>
            <person name="Park D."/>
            <person name="Pearson M."/>
            <person name="Roberts A."/>
            <person name="Saif S."/>
            <person name="Shea T."/>
            <person name="Shenoy N."/>
            <person name="Sisk P."/>
            <person name="Stolte C."/>
            <person name="Sykes S."/>
            <person name="Thomson T."/>
            <person name="Walk T."/>
            <person name="White J."/>
            <person name="Yandava C."/>
            <person name="Izard J."/>
            <person name="Baranova O.V."/>
            <person name="Blanton J.M."/>
            <person name="Tanner A.C."/>
            <person name="Dewhirst F.E."/>
            <person name="Haas B."/>
            <person name="Nusbaum C."/>
            <person name="Birren B."/>
        </authorList>
    </citation>
    <scope>NUCLEOTIDE SEQUENCE [LARGE SCALE GENOMIC DNA]</scope>
    <source>
        <strain evidence="3">1-1 BBBD Race 1</strain>
    </source>
</reference>
<accession>A0A180GCA3</accession>
<feature type="region of interest" description="Disordered" evidence="2">
    <location>
        <begin position="1"/>
        <end position="23"/>
    </location>
</feature>
<reference evidence="4" key="4">
    <citation type="submission" date="2025-05" db="UniProtKB">
        <authorList>
            <consortium name="EnsemblFungi"/>
        </authorList>
    </citation>
    <scope>IDENTIFICATION</scope>
    <source>
        <strain evidence="4">isolate 1-1 / race 1 (BBBD)</strain>
    </source>
</reference>
<protein>
    <recommendedName>
        <fullName evidence="6">FAR1 domain-containing protein</fullName>
    </recommendedName>
</protein>
<evidence type="ECO:0000313" key="5">
    <source>
        <dbReference type="Proteomes" id="UP000005240"/>
    </source>
</evidence>
<sequence length="200" mass="22032">MSQNALPLTQIASPARSDDAVFDVDPDSGNPLYEFPVPPAGEYTTHEEIHAALRDFALRHGYAIATRRSVAGKSRTWKCDRGRDPNQNRRPGKEKANTASTRLINCPSSAAAYFQKKKNVWKFTIKNPAHNHPPSLYAAAHTTNRKLTPSLYEEMKQLGDAGLKPAAILKAMKKTHPDEQILATISTIYSIGIPSRSQPG</sequence>
<evidence type="ECO:0000313" key="4">
    <source>
        <dbReference type="EnsemblFungi" id="PTTG_28392-t43_1-p1"/>
    </source>
</evidence>
<dbReference type="GO" id="GO:0004491">
    <property type="term" value="F:methylmalonate-semialdehyde dehydrogenase (acylating, NAD) activity"/>
    <property type="evidence" value="ECO:0007669"/>
    <property type="project" value="InterPro"/>
</dbReference>
<gene>
    <name evidence="3" type="ORF">PTTG_28392</name>
</gene>
<name>A0A180GCA3_PUCT1</name>
<keyword evidence="5" id="KW-1185">Reference proteome</keyword>
<proteinExistence type="inferred from homology"/>
<dbReference type="EMBL" id="ADAS02000105">
    <property type="protein sequence ID" value="OAV90290.1"/>
    <property type="molecule type" value="Genomic_DNA"/>
</dbReference>
<dbReference type="GO" id="GO:0010106">
    <property type="term" value="P:cellular response to iron ion starvation"/>
    <property type="evidence" value="ECO:0007669"/>
    <property type="project" value="InterPro"/>
</dbReference>
<reference evidence="3" key="2">
    <citation type="submission" date="2016-05" db="EMBL/GenBank/DDBJ databases">
        <title>Comparative analysis highlights variable genome content of wheat rusts and divergence of the mating loci.</title>
        <authorList>
            <person name="Cuomo C.A."/>
            <person name="Bakkeren G."/>
            <person name="Szabo L."/>
            <person name="Khalil H."/>
            <person name="Joly D."/>
            <person name="Goldberg J."/>
            <person name="Young S."/>
            <person name="Zeng Q."/>
            <person name="Fellers J."/>
        </authorList>
    </citation>
    <scope>NUCLEOTIDE SEQUENCE [LARGE SCALE GENOMIC DNA]</scope>
    <source>
        <strain evidence="3">1-1 BBBD Race 1</strain>
    </source>
</reference>
<feature type="compositionally biased region" description="Basic and acidic residues" evidence="2">
    <location>
        <begin position="77"/>
        <end position="96"/>
    </location>
</feature>
<evidence type="ECO:0000256" key="1">
    <source>
        <dbReference type="ARBA" id="ARBA00009986"/>
    </source>
</evidence>
<dbReference type="AlphaFoldDB" id="A0A180GCA3"/>
<dbReference type="GO" id="GO:0006574">
    <property type="term" value="P:L-valine catabolic process"/>
    <property type="evidence" value="ECO:0007669"/>
    <property type="project" value="TreeGrafter"/>
</dbReference>
<feature type="compositionally biased region" description="Polar residues" evidence="2">
    <location>
        <begin position="1"/>
        <end position="12"/>
    </location>
</feature>
<dbReference type="GO" id="GO:0000981">
    <property type="term" value="F:DNA-binding transcription factor activity, RNA polymerase II-specific"/>
    <property type="evidence" value="ECO:0007669"/>
    <property type="project" value="InterPro"/>
</dbReference>
<dbReference type="EnsemblFungi" id="PTTG_28392-t43_1">
    <property type="protein sequence ID" value="PTTG_28392-t43_1-p1"/>
    <property type="gene ID" value="PTTG_28392"/>
</dbReference>
<evidence type="ECO:0000256" key="2">
    <source>
        <dbReference type="SAM" id="MobiDB-lite"/>
    </source>
</evidence>
<dbReference type="PANTHER" id="PTHR43866:SF3">
    <property type="entry name" value="METHYLMALONATE-SEMIALDEHYDE DEHYDROGENASE [ACYLATING], MITOCHONDRIAL"/>
    <property type="match status" value="1"/>
</dbReference>
<dbReference type="InterPro" id="IPR010061">
    <property type="entry name" value="MeMal-semiAld_DH"/>
</dbReference>
<dbReference type="GO" id="GO:0045944">
    <property type="term" value="P:positive regulation of transcription by RNA polymerase II"/>
    <property type="evidence" value="ECO:0007669"/>
    <property type="project" value="InterPro"/>
</dbReference>
<dbReference type="STRING" id="630390.A0A180GCA3"/>
<dbReference type="GO" id="GO:0006210">
    <property type="term" value="P:thymine catabolic process"/>
    <property type="evidence" value="ECO:0007669"/>
    <property type="project" value="TreeGrafter"/>
</dbReference>
<evidence type="ECO:0000313" key="3">
    <source>
        <dbReference type="EMBL" id="OAV90290.1"/>
    </source>
</evidence>
<dbReference type="InterPro" id="IPR014842">
    <property type="entry name" value="AFT"/>
</dbReference>
<reference evidence="4 5" key="3">
    <citation type="journal article" date="2017" name="G3 (Bethesda)">
        <title>Comparative analysis highlights variable genome content of wheat rusts and divergence of the mating loci.</title>
        <authorList>
            <person name="Cuomo C.A."/>
            <person name="Bakkeren G."/>
            <person name="Khalil H.B."/>
            <person name="Panwar V."/>
            <person name="Joly D."/>
            <person name="Linning R."/>
            <person name="Sakthikumar S."/>
            <person name="Song X."/>
            <person name="Adiconis X."/>
            <person name="Fan L."/>
            <person name="Goldberg J.M."/>
            <person name="Levin J.Z."/>
            <person name="Young S."/>
            <person name="Zeng Q."/>
            <person name="Anikster Y."/>
            <person name="Bruce M."/>
            <person name="Wang M."/>
            <person name="Yin C."/>
            <person name="McCallum B."/>
            <person name="Szabo L.J."/>
            <person name="Hulbert S."/>
            <person name="Chen X."/>
            <person name="Fellers J.P."/>
        </authorList>
    </citation>
    <scope>NUCLEOTIDE SEQUENCE</scope>
    <source>
        <strain evidence="4">isolate 1-1 / race 1 (BBBD)</strain>
        <strain evidence="5">Isolate 1-1 / race 1 (BBBD)</strain>
    </source>
</reference>
<dbReference type="VEuPathDB" id="FungiDB:PTTG_28392"/>
<dbReference type="OrthoDB" id="2506778at2759"/>
<dbReference type="PANTHER" id="PTHR43866">
    <property type="entry name" value="MALONATE-SEMIALDEHYDE DEHYDROGENASE"/>
    <property type="match status" value="1"/>
</dbReference>
<feature type="region of interest" description="Disordered" evidence="2">
    <location>
        <begin position="75"/>
        <end position="98"/>
    </location>
</feature>
<dbReference type="Pfam" id="PF08731">
    <property type="entry name" value="AFT"/>
    <property type="match status" value="1"/>
</dbReference>
<organism evidence="3">
    <name type="scientific">Puccinia triticina (isolate 1-1 / race 1 (BBBD))</name>
    <name type="common">Brown leaf rust fungus</name>
    <dbReference type="NCBI Taxonomy" id="630390"/>
    <lineage>
        <taxon>Eukaryota</taxon>
        <taxon>Fungi</taxon>
        <taxon>Dikarya</taxon>
        <taxon>Basidiomycota</taxon>
        <taxon>Pucciniomycotina</taxon>
        <taxon>Pucciniomycetes</taxon>
        <taxon>Pucciniales</taxon>
        <taxon>Pucciniaceae</taxon>
        <taxon>Puccinia</taxon>
    </lineage>
</organism>
<comment type="similarity">
    <text evidence="1">Belongs to the aldehyde dehydrogenase family.</text>
</comment>
<dbReference type="Proteomes" id="UP000005240">
    <property type="component" value="Unassembled WGS sequence"/>
</dbReference>